<organism evidence="2 3">
    <name type="scientific">Streptomyces venezuelae</name>
    <dbReference type="NCBI Taxonomy" id="54571"/>
    <lineage>
        <taxon>Bacteria</taxon>
        <taxon>Bacillati</taxon>
        <taxon>Actinomycetota</taxon>
        <taxon>Actinomycetes</taxon>
        <taxon>Kitasatosporales</taxon>
        <taxon>Streptomycetaceae</taxon>
        <taxon>Streptomyces</taxon>
    </lineage>
</organism>
<dbReference type="Pfam" id="PF03995">
    <property type="entry name" value="Inhibitor_I36"/>
    <property type="match status" value="1"/>
</dbReference>
<feature type="signal peptide" evidence="1">
    <location>
        <begin position="1"/>
        <end position="28"/>
    </location>
</feature>
<dbReference type="Gene3D" id="2.60.20.10">
    <property type="entry name" value="Crystallins"/>
    <property type="match status" value="1"/>
</dbReference>
<dbReference type="AlphaFoldDB" id="A0A5P2DIA1"/>
<reference evidence="2 3" key="1">
    <citation type="submission" date="2018-05" db="EMBL/GenBank/DDBJ databases">
        <title>Streptomyces venezuelae.</title>
        <authorList>
            <person name="Kim W."/>
            <person name="Lee N."/>
            <person name="Cho B.-K."/>
        </authorList>
    </citation>
    <scope>NUCLEOTIDE SEQUENCE [LARGE SCALE GENOMIC DNA]</scope>
    <source>
        <strain evidence="2 3">ATCC 21018</strain>
    </source>
</reference>
<accession>A0A5P2DIA1</accession>
<dbReference type="OrthoDB" id="2677885at2"/>
<dbReference type="PROSITE" id="PS51257">
    <property type="entry name" value="PROKAR_LIPOPROTEIN"/>
    <property type="match status" value="1"/>
</dbReference>
<dbReference type="Proteomes" id="UP000324101">
    <property type="component" value="Chromosome"/>
</dbReference>
<feature type="chain" id="PRO_5038613217" evidence="1">
    <location>
        <begin position="29"/>
        <end position="125"/>
    </location>
</feature>
<dbReference type="RefSeq" id="WP_150257252.1">
    <property type="nucleotide sequence ID" value="NZ_CP029189.1"/>
</dbReference>
<evidence type="ECO:0000256" key="1">
    <source>
        <dbReference type="SAM" id="SignalP"/>
    </source>
</evidence>
<protein>
    <submittedName>
        <fullName evidence="2">Peptidase M23</fullName>
    </submittedName>
</protein>
<sequence>MRMKRTLALLVASAAVTLGMATPASAYACNTGFFCLYYNSNQGGARWFTDGDVPNLAGEIFTTWANGEGEPVKNNAASTQNASNYCYRVYYNSYYAGPYDTVQAHTSRNLVNTYNNNASVRDLIC</sequence>
<gene>
    <name evidence="2" type="ORF">DEJ51_09800</name>
</gene>
<name>A0A5P2DIA1_STRVZ</name>
<dbReference type="EMBL" id="CP029189">
    <property type="protein sequence ID" value="QES54493.1"/>
    <property type="molecule type" value="Genomic_DNA"/>
</dbReference>
<keyword evidence="1" id="KW-0732">Signal</keyword>
<proteinExistence type="predicted"/>
<evidence type="ECO:0000313" key="3">
    <source>
        <dbReference type="Proteomes" id="UP000324101"/>
    </source>
</evidence>
<evidence type="ECO:0000313" key="2">
    <source>
        <dbReference type="EMBL" id="QES54493.1"/>
    </source>
</evidence>